<dbReference type="GO" id="GO:0005886">
    <property type="term" value="C:plasma membrane"/>
    <property type="evidence" value="ECO:0007669"/>
    <property type="project" value="UniProtKB-SubCell"/>
</dbReference>
<dbReference type="Pfam" id="PF12019">
    <property type="entry name" value="GspH"/>
    <property type="match status" value="1"/>
</dbReference>
<dbReference type="SUPFAM" id="SSF54523">
    <property type="entry name" value="Pili subunits"/>
    <property type="match status" value="1"/>
</dbReference>
<accession>A0A9E8HFW6</accession>
<evidence type="ECO:0000256" key="6">
    <source>
        <dbReference type="ARBA" id="ARBA00022692"/>
    </source>
</evidence>
<feature type="domain" description="General secretion pathway GspH" evidence="12">
    <location>
        <begin position="42"/>
        <end position="146"/>
    </location>
</feature>
<name>A0A9E8HFW6_9ALTE</name>
<dbReference type="GO" id="GO:0015628">
    <property type="term" value="P:protein secretion by the type II secretion system"/>
    <property type="evidence" value="ECO:0007669"/>
    <property type="project" value="InterPro"/>
</dbReference>
<evidence type="ECO:0000256" key="9">
    <source>
        <dbReference type="ARBA" id="ARBA00025772"/>
    </source>
</evidence>
<evidence type="ECO:0000256" key="4">
    <source>
        <dbReference type="ARBA" id="ARBA00022481"/>
    </source>
</evidence>
<protein>
    <recommendedName>
        <fullName evidence="2">Type II secretion system protein H</fullName>
    </recommendedName>
    <alternativeName>
        <fullName evidence="10">General secretion pathway protein H</fullName>
    </alternativeName>
</protein>
<evidence type="ECO:0000256" key="11">
    <source>
        <dbReference type="SAM" id="Phobius"/>
    </source>
</evidence>
<dbReference type="Proteomes" id="UP001164472">
    <property type="component" value="Chromosome"/>
</dbReference>
<evidence type="ECO:0000313" key="13">
    <source>
        <dbReference type="EMBL" id="UZW73890.1"/>
    </source>
</evidence>
<dbReference type="AlphaFoldDB" id="A0A9E8HFW6"/>
<evidence type="ECO:0000256" key="1">
    <source>
        <dbReference type="ARBA" id="ARBA00004377"/>
    </source>
</evidence>
<reference evidence="13" key="1">
    <citation type="submission" date="2022-07" db="EMBL/GenBank/DDBJ databases">
        <title>Alkalimarinus sp. nov., isolated from gut of a Alitta virens.</title>
        <authorList>
            <person name="Yang A.I."/>
            <person name="Shin N.-R."/>
        </authorList>
    </citation>
    <scope>NUCLEOTIDE SEQUENCE</scope>
    <source>
        <strain evidence="13">FA028</strain>
    </source>
</reference>
<evidence type="ECO:0000256" key="3">
    <source>
        <dbReference type="ARBA" id="ARBA00022475"/>
    </source>
</evidence>
<dbReference type="Gene3D" id="3.55.40.10">
    <property type="entry name" value="minor pseudopilin epsh domain"/>
    <property type="match status" value="1"/>
</dbReference>
<dbReference type="KEGG" id="asem:NNL22_12730"/>
<evidence type="ECO:0000256" key="2">
    <source>
        <dbReference type="ARBA" id="ARBA00021549"/>
    </source>
</evidence>
<dbReference type="PROSITE" id="PS00409">
    <property type="entry name" value="PROKAR_NTER_METHYL"/>
    <property type="match status" value="1"/>
</dbReference>
<evidence type="ECO:0000256" key="8">
    <source>
        <dbReference type="ARBA" id="ARBA00023136"/>
    </source>
</evidence>
<proteinExistence type="inferred from homology"/>
<dbReference type="InterPro" id="IPR012902">
    <property type="entry name" value="N_methyl_site"/>
</dbReference>
<evidence type="ECO:0000313" key="14">
    <source>
        <dbReference type="Proteomes" id="UP001164472"/>
    </source>
</evidence>
<evidence type="ECO:0000256" key="7">
    <source>
        <dbReference type="ARBA" id="ARBA00022989"/>
    </source>
</evidence>
<keyword evidence="5" id="KW-0997">Cell inner membrane</keyword>
<sequence>MHRNKGFTLLELLMTIIIVSIVASIALPSFLSVIERNQLSSQANSFIGAVSMARSEAAKRGVTMSLISNSTTSDWSSGWCLTPGATNCTGTVTHKYPPTAGGLVLSGNRSIFSFDARGYLSTSSGTLTLCKSSGKEGQQITINAAGRANGQRITCP</sequence>
<organism evidence="13 14">
    <name type="scientific">Alkalimarinus sediminis</name>
    <dbReference type="NCBI Taxonomy" id="1632866"/>
    <lineage>
        <taxon>Bacteria</taxon>
        <taxon>Pseudomonadati</taxon>
        <taxon>Pseudomonadota</taxon>
        <taxon>Gammaproteobacteria</taxon>
        <taxon>Alteromonadales</taxon>
        <taxon>Alteromonadaceae</taxon>
        <taxon>Alkalimarinus</taxon>
    </lineage>
</organism>
<gene>
    <name evidence="13" type="ORF">NNL22_12730</name>
</gene>
<dbReference type="EMBL" id="CP101527">
    <property type="protein sequence ID" value="UZW73890.1"/>
    <property type="molecule type" value="Genomic_DNA"/>
</dbReference>
<keyword evidence="7 11" id="KW-1133">Transmembrane helix</keyword>
<dbReference type="Pfam" id="PF07963">
    <property type="entry name" value="N_methyl"/>
    <property type="match status" value="1"/>
</dbReference>
<dbReference type="InterPro" id="IPR045584">
    <property type="entry name" value="Pilin-like"/>
</dbReference>
<evidence type="ECO:0000259" key="12">
    <source>
        <dbReference type="Pfam" id="PF12019"/>
    </source>
</evidence>
<dbReference type="RefSeq" id="WP_251811351.1">
    <property type="nucleotide sequence ID" value="NZ_CP101527.1"/>
</dbReference>
<evidence type="ECO:0000256" key="10">
    <source>
        <dbReference type="ARBA" id="ARBA00030775"/>
    </source>
</evidence>
<dbReference type="GO" id="GO:0015627">
    <property type="term" value="C:type II protein secretion system complex"/>
    <property type="evidence" value="ECO:0007669"/>
    <property type="project" value="InterPro"/>
</dbReference>
<comment type="similarity">
    <text evidence="9">Belongs to the GSP H family.</text>
</comment>
<dbReference type="NCBIfam" id="TIGR02532">
    <property type="entry name" value="IV_pilin_GFxxxE"/>
    <property type="match status" value="1"/>
</dbReference>
<keyword evidence="6 11" id="KW-0812">Transmembrane</keyword>
<keyword evidence="14" id="KW-1185">Reference proteome</keyword>
<keyword evidence="4" id="KW-0488">Methylation</keyword>
<evidence type="ECO:0000256" key="5">
    <source>
        <dbReference type="ARBA" id="ARBA00022519"/>
    </source>
</evidence>
<comment type="subcellular location">
    <subcellularLocation>
        <location evidence="1">Cell inner membrane</location>
        <topology evidence="1">Single-pass membrane protein</topology>
    </subcellularLocation>
</comment>
<keyword evidence="8 11" id="KW-0472">Membrane</keyword>
<keyword evidence="3" id="KW-1003">Cell membrane</keyword>
<dbReference type="InterPro" id="IPR022346">
    <property type="entry name" value="T2SS_GspH"/>
</dbReference>
<feature type="transmembrane region" description="Helical" evidence="11">
    <location>
        <begin position="12"/>
        <end position="34"/>
    </location>
</feature>